<organism evidence="7 8">
    <name type="scientific">Lojkania enalia</name>
    <dbReference type="NCBI Taxonomy" id="147567"/>
    <lineage>
        <taxon>Eukaryota</taxon>
        <taxon>Fungi</taxon>
        <taxon>Dikarya</taxon>
        <taxon>Ascomycota</taxon>
        <taxon>Pezizomycotina</taxon>
        <taxon>Dothideomycetes</taxon>
        <taxon>Pleosporomycetidae</taxon>
        <taxon>Pleosporales</taxon>
        <taxon>Pleosporales incertae sedis</taxon>
        <taxon>Lojkania</taxon>
    </lineage>
</organism>
<gene>
    <name evidence="7" type="ORF">CC78DRAFT_520054</name>
</gene>
<dbReference type="AlphaFoldDB" id="A0A9P4N2C1"/>
<proteinExistence type="predicted"/>
<protein>
    <recommendedName>
        <fullName evidence="6">Zn(2)-C6 fungal-type domain-containing protein</fullName>
    </recommendedName>
</protein>
<dbReference type="Gene3D" id="4.10.240.10">
    <property type="entry name" value="Zn(2)-C6 fungal-type DNA-binding domain"/>
    <property type="match status" value="1"/>
</dbReference>
<dbReference type="PANTHER" id="PTHR47660">
    <property type="entry name" value="TRANSCRIPTION FACTOR WITH C2H2 AND ZN(2)-CYS(6) DNA BINDING DOMAIN (EUROFUNG)-RELATED-RELATED"/>
    <property type="match status" value="1"/>
</dbReference>
<evidence type="ECO:0000259" key="6">
    <source>
        <dbReference type="PROSITE" id="PS50048"/>
    </source>
</evidence>
<dbReference type="InterPro" id="IPR036864">
    <property type="entry name" value="Zn2-C6_fun-type_DNA-bd_sf"/>
</dbReference>
<reference evidence="8" key="1">
    <citation type="journal article" date="2020" name="Stud. Mycol.">
        <title>101 Dothideomycetes genomes: A test case for predicting lifestyles and emergence of pathogens.</title>
        <authorList>
            <person name="Haridas S."/>
            <person name="Albert R."/>
            <person name="Binder M."/>
            <person name="Bloem J."/>
            <person name="LaButti K."/>
            <person name="Salamov A."/>
            <person name="Andreopoulos B."/>
            <person name="Baker S."/>
            <person name="Barry K."/>
            <person name="Bills G."/>
            <person name="Bluhm B."/>
            <person name="Cannon C."/>
            <person name="Castanera R."/>
            <person name="Culley D."/>
            <person name="Daum C."/>
            <person name="Ezra D."/>
            <person name="Gonzalez J."/>
            <person name="Henrissat B."/>
            <person name="Kuo A."/>
            <person name="Liang C."/>
            <person name="Lipzen A."/>
            <person name="Lutzoni F."/>
            <person name="Magnuson J."/>
            <person name="Mondo S."/>
            <person name="Nolan M."/>
            <person name="Ohm R."/>
            <person name="Pangilinan J."/>
            <person name="Park H.-J."/>
            <person name="Ramirez L."/>
            <person name="Alfaro M."/>
            <person name="Sun H."/>
            <person name="Tritt A."/>
            <person name="Yoshinaga Y."/>
            <person name="Zwiers L.-H."/>
            <person name="Turgeon B."/>
            <person name="Goodwin S."/>
            <person name="Spatafora J."/>
            <person name="Crous P."/>
            <person name="Grigoriev I."/>
        </authorList>
    </citation>
    <scope>NUCLEOTIDE SEQUENCE [LARGE SCALE GENOMIC DNA]</scope>
    <source>
        <strain evidence="8">CBS 304.66</strain>
    </source>
</reference>
<dbReference type="SMART" id="SM00066">
    <property type="entry name" value="GAL4"/>
    <property type="match status" value="1"/>
</dbReference>
<accession>A0A9P4N2C1</accession>
<dbReference type="GO" id="GO:0008270">
    <property type="term" value="F:zinc ion binding"/>
    <property type="evidence" value="ECO:0007669"/>
    <property type="project" value="InterPro"/>
</dbReference>
<dbReference type="Proteomes" id="UP000800093">
    <property type="component" value="Unassembled WGS sequence"/>
</dbReference>
<feature type="domain" description="Zn(2)-C6 fungal-type" evidence="6">
    <location>
        <begin position="17"/>
        <end position="47"/>
    </location>
</feature>
<evidence type="ECO:0000313" key="7">
    <source>
        <dbReference type="EMBL" id="KAF2262423.1"/>
    </source>
</evidence>
<evidence type="ECO:0000256" key="1">
    <source>
        <dbReference type="ARBA" id="ARBA00022723"/>
    </source>
</evidence>
<keyword evidence="2" id="KW-0862">Zinc</keyword>
<dbReference type="OrthoDB" id="5355161at2759"/>
<dbReference type="GO" id="GO:0000981">
    <property type="term" value="F:DNA-binding transcription factor activity, RNA polymerase II-specific"/>
    <property type="evidence" value="ECO:0007669"/>
    <property type="project" value="InterPro"/>
</dbReference>
<name>A0A9P4N2C1_9PLEO</name>
<keyword evidence="3" id="KW-0805">Transcription regulation</keyword>
<evidence type="ECO:0000256" key="2">
    <source>
        <dbReference type="ARBA" id="ARBA00022833"/>
    </source>
</evidence>
<evidence type="ECO:0000256" key="5">
    <source>
        <dbReference type="ARBA" id="ARBA00023242"/>
    </source>
</evidence>
<sequence length="410" mass="45788">MPPDRNRTSNPQGRQKSCSECAKSKRRCDLRQPSCLRCSRQNLTCIYPPQPSPIGDAPTPPTQISKGNSNTENGLFEFDLPALSTPEEVELLDFDLIAATESVNTLNDILAGESGACEDVSLSRPNYVSVVPAKLFSTSYLSVEARGRIDYCVAQLKLAPSMFLIENGTPWCHPLLYQDNMPRNLQDAHASCALYQVRNDVNSDLIARHIISRLEEAIEAPALVTLSEVLARAHALMLYQIMVVFSGDIRYYGCADILMPRLEQLGYQIHSLLHHEVEPTGCLALYPSDASQTAWKDFIFRESARRTLIIIFHMNAMCKLLAGRHEKCNYSVSFGSRVSFSGPLWNARSAFDFGMAWNDQNRLMVTDLDLTDLLQNAQPTDIDAFGKMLLTSLMGVDNVKGWFYTRGGTF</sequence>
<dbReference type="PROSITE" id="PS50048">
    <property type="entry name" value="ZN2_CY6_FUNGAL_2"/>
    <property type="match status" value="1"/>
</dbReference>
<dbReference type="PANTHER" id="PTHR47660:SF3">
    <property type="entry name" value="FINGER DOMAIN PROTEIN, PUTATIVE (AFU_ORTHOLOGUE AFUA_4G03310)-RELATED"/>
    <property type="match status" value="1"/>
</dbReference>
<dbReference type="SUPFAM" id="SSF57701">
    <property type="entry name" value="Zn2/Cys6 DNA-binding domain"/>
    <property type="match status" value="1"/>
</dbReference>
<dbReference type="EMBL" id="ML986640">
    <property type="protein sequence ID" value="KAF2262423.1"/>
    <property type="molecule type" value="Genomic_DNA"/>
</dbReference>
<keyword evidence="5" id="KW-0539">Nucleus</keyword>
<dbReference type="Pfam" id="PF00172">
    <property type="entry name" value="Zn_clus"/>
    <property type="match status" value="1"/>
</dbReference>
<dbReference type="PROSITE" id="PS00463">
    <property type="entry name" value="ZN2_CY6_FUNGAL_1"/>
    <property type="match status" value="1"/>
</dbReference>
<evidence type="ECO:0000313" key="8">
    <source>
        <dbReference type="Proteomes" id="UP000800093"/>
    </source>
</evidence>
<dbReference type="CDD" id="cd00067">
    <property type="entry name" value="GAL4"/>
    <property type="match status" value="1"/>
</dbReference>
<keyword evidence="8" id="KW-1185">Reference proteome</keyword>
<keyword evidence="4" id="KW-0804">Transcription</keyword>
<evidence type="ECO:0000256" key="3">
    <source>
        <dbReference type="ARBA" id="ARBA00023015"/>
    </source>
</evidence>
<comment type="caution">
    <text evidence="7">The sequence shown here is derived from an EMBL/GenBank/DDBJ whole genome shotgun (WGS) entry which is preliminary data.</text>
</comment>
<dbReference type="InterPro" id="IPR001138">
    <property type="entry name" value="Zn2Cys6_DnaBD"/>
</dbReference>
<evidence type="ECO:0000256" key="4">
    <source>
        <dbReference type="ARBA" id="ARBA00023163"/>
    </source>
</evidence>
<keyword evidence="1" id="KW-0479">Metal-binding</keyword>